<evidence type="ECO:0000313" key="1">
    <source>
        <dbReference type="EMBL" id="CAG7877213.1"/>
    </source>
</evidence>
<gene>
    <name evidence="1" type="ORF">BRAPAZ1V2_A05P37340.2</name>
</gene>
<proteinExistence type="predicted"/>
<sequence>MREPRKKGVKCSQIRNVCSWVFLLCAGPTDIWRPAIDSF</sequence>
<protein>
    <submittedName>
        <fullName evidence="1">Uncharacterized protein</fullName>
    </submittedName>
</protein>
<dbReference type="Proteomes" id="UP000694005">
    <property type="component" value="Chromosome A05"/>
</dbReference>
<dbReference type="Gramene" id="A05p37340.2_BraZ1">
    <property type="protein sequence ID" value="A05p37340.2_BraZ1.CDS.1"/>
    <property type="gene ID" value="A05g37340.2_BraZ1"/>
</dbReference>
<reference evidence="1 2" key="1">
    <citation type="submission" date="2021-07" db="EMBL/GenBank/DDBJ databases">
        <authorList>
            <consortium name="Genoscope - CEA"/>
            <person name="William W."/>
        </authorList>
    </citation>
    <scope>NUCLEOTIDE SEQUENCE [LARGE SCALE GENOMIC DNA]</scope>
</reference>
<name>A0A8D9GCD4_BRACM</name>
<organism evidence="1 2">
    <name type="scientific">Brassica campestris</name>
    <name type="common">Field mustard</name>
    <dbReference type="NCBI Taxonomy" id="3711"/>
    <lineage>
        <taxon>Eukaryota</taxon>
        <taxon>Viridiplantae</taxon>
        <taxon>Streptophyta</taxon>
        <taxon>Embryophyta</taxon>
        <taxon>Tracheophyta</taxon>
        <taxon>Spermatophyta</taxon>
        <taxon>Magnoliopsida</taxon>
        <taxon>eudicotyledons</taxon>
        <taxon>Gunneridae</taxon>
        <taxon>Pentapetalae</taxon>
        <taxon>rosids</taxon>
        <taxon>malvids</taxon>
        <taxon>Brassicales</taxon>
        <taxon>Brassicaceae</taxon>
        <taxon>Brassiceae</taxon>
        <taxon>Brassica</taxon>
    </lineage>
</organism>
<accession>A0A8D9GCD4</accession>
<dbReference type="EMBL" id="LS974621">
    <property type="protein sequence ID" value="CAG7877213.1"/>
    <property type="molecule type" value="Genomic_DNA"/>
</dbReference>
<dbReference type="AlphaFoldDB" id="A0A8D9GCD4"/>
<evidence type="ECO:0000313" key="2">
    <source>
        <dbReference type="Proteomes" id="UP000694005"/>
    </source>
</evidence>
<feature type="non-terminal residue" evidence="1">
    <location>
        <position position="39"/>
    </location>
</feature>